<protein>
    <submittedName>
        <fullName evidence="1">Uncharacterized protein</fullName>
    </submittedName>
</protein>
<accession>A0ACC3B8W1</accession>
<dbReference type="Proteomes" id="UP001177260">
    <property type="component" value="Unassembled WGS sequence"/>
</dbReference>
<evidence type="ECO:0000313" key="2">
    <source>
        <dbReference type="Proteomes" id="UP001177260"/>
    </source>
</evidence>
<proteinExistence type="predicted"/>
<sequence length="245" mass="26998">MLQPKHLILPLSILLPLATSAPASDLQPHTTALLTAIFSPNCPSDTADDRRNSAIEYDPSPSLSFSSDDRSQSLDFSPHLDISSTAPLRPNVCVGLPVPLEYSSLLVDHFSVSASIQHPRPSRGGHSKKKEGKEKCKITVHELPGCEQEPVFDLEIDEGERRVESGCARRKFLAFELVWAKLSCEVEEDEHEDKDGDDEDEDEEKPWTHDSKHGGLANSTVPATNGKNQKGRLSGGKRRTKLPIF</sequence>
<dbReference type="EMBL" id="JAOPJF010000017">
    <property type="protein sequence ID" value="KAK1146543.1"/>
    <property type="molecule type" value="Genomic_DNA"/>
</dbReference>
<evidence type="ECO:0000313" key="1">
    <source>
        <dbReference type="EMBL" id="KAK1146543.1"/>
    </source>
</evidence>
<name>A0ACC3B8W1_9EURO</name>
<gene>
    <name evidence="1" type="ORF">N8T08_002973</name>
</gene>
<organism evidence="1 2">
    <name type="scientific">Aspergillus melleus</name>
    <dbReference type="NCBI Taxonomy" id="138277"/>
    <lineage>
        <taxon>Eukaryota</taxon>
        <taxon>Fungi</taxon>
        <taxon>Dikarya</taxon>
        <taxon>Ascomycota</taxon>
        <taxon>Pezizomycotina</taxon>
        <taxon>Eurotiomycetes</taxon>
        <taxon>Eurotiomycetidae</taxon>
        <taxon>Eurotiales</taxon>
        <taxon>Aspergillaceae</taxon>
        <taxon>Aspergillus</taxon>
        <taxon>Aspergillus subgen. Circumdati</taxon>
    </lineage>
</organism>
<reference evidence="1 2" key="1">
    <citation type="journal article" date="2023" name="ACS Omega">
        <title>Identification of the Neoaspergillic Acid Biosynthesis Gene Cluster by Establishing an In Vitro CRISPR-Ribonucleoprotein Genetic System in Aspergillus melleus.</title>
        <authorList>
            <person name="Yuan B."/>
            <person name="Grau M.F."/>
            <person name="Murata R.M."/>
            <person name="Torok T."/>
            <person name="Venkateswaran K."/>
            <person name="Stajich J.E."/>
            <person name="Wang C.C.C."/>
        </authorList>
    </citation>
    <scope>NUCLEOTIDE SEQUENCE [LARGE SCALE GENOMIC DNA]</scope>
    <source>
        <strain evidence="1 2">IMV 1140</strain>
    </source>
</reference>
<comment type="caution">
    <text evidence="1">The sequence shown here is derived from an EMBL/GenBank/DDBJ whole genome shotgun (WGS) entry which is preliminary data.</text>
</comment>
<keyword evidence="2" id="KW-1185">Reference proteome</keyword>